<dbReference type="AlphaFoldDB" id="A0ABD0R5T5"/>
<name>A0ABD0R5T5_CIRMR</name>
<gene>
    <name evidence="1" type="ORF">M9458_012190</name>
</gene>
<sequence length="51" mass="5656">MPDSVVQHMFAVMSLMPPQSLHHTSRLSPMSTNLQVSTGTKVCFQLPCTPR</sequence>
<evidence type="ECO:0000313" key="1">
    <source>
        <dbReference type="EMBL" id="KAL0193894.1"/>
    </source>
</evidence>
<comment type="caution">
    <text evidence="1">The sequence shown here is derived from an EMBL/GenBank/DDBJ whole genome shotgun (WGS) entry which is preliminary data.</text>
</comment>
<protein>
    <submittedName>
        <fullName evidence="1">Uncharacterized protein</fullName>
    </submittedName>
</protein>
<evidence type="ECO:0000313" key="2">
    <source>
        <dbReference type="Proteomes" id="UP001529510"/>
    </source>
</evidence>
<accession>A0ABD0R5T5</accession>
<keyword evidence="2" id="KW-1185">Reference proteome</keyword>
<reference evidence="1 2" key="1">
    <citation type="submission" date="2024-05" db="EMBL/GenBank/DDBJ databases">
        <title>Genome sequencing and assembly of Indian major carp, Cirrhinus mrigala (Hamilton, 1822).</title>
        <authorList>
            <person name="Mohindra V."/>
            <person name="Chowdhury L.M."/>
            <person name="Lal K."/>
            <person name="Jena J.K."/>
        </authorList>
    </citation>
    <scope>NUCLEOTIDE SEQUENCE [LARGE SCALE GENOMIC DNA]</scope>
    <source>
        <strain evidence="1">CM1030</strain>
        <tissue evidence="1">Blood</tissue>
    </source>
</reference>
<feature type="non-terminal residue" evidence="1">
    <location>
        <position position="51"/>
    </location>
</feature>
<proteinExistence type="predicted"/>
<organism evidence="1 2">
    <name type="scientific">Cirrhinus mrigala</name>
    <name type="common">Mrigala</name>
    <dbReference type="NCBI Taxonomy" id="683832"/>
    <lineage>
        <taxon>Eukaryota</taxon>
        <taxon>Metazoa</taxon>
        <taxon>Chordata</taxon>
        <taxon>Craniata</taxon>
        <taxon>Vertebrata</taxon>
        <taxon>Euteleostomi</taxon>
        <taxon>Actinopterygii</taxon>
        <taxon>Neopterygii</taxon>
        <taxon>Teleostei</taxon>
        <taxon>Ostariophysi</taxon>
        <taxon>Cypriniformes</taxon>
        <taxon>Cyprinidae</taxon>
        <taxon>Labeoninae</taxon>
        <taxon>Labeonini</taxon>
        <taxon>Cirrhinus</taxon>
    </lineage>
</organism>
<dbReference type="Proteomes" id="UP001529510">
    <property type="component" value="Unassembled WGS sequence"/>
</dbReference>
<dbReference type="EMBL" id="JAMKFB020000005">
    <property type="protein sequence ID" value="KAL0193894.1"/>
    <property type="molecule type" value="Genomic_DNA"/>
</dbReference>